<dbReference type="RefSeq" id="WP_255324505.1">
    <property type="nucleotide sequence ID" value="NZ_CAADJA010000002.1"/>
</dbReference>
<gene>
    <name evidence="1" type="ORF">NCTC12282_04640</name>
</gene>
<evidence type="ECO:0000313" key="2">
    <source>
        <dbReference type="Proteomes" id="UP000373449"/>
    </source>
</evidence>
<dbReference type="AlphaFoldDB" id="A0A484ZZG7"/>
<proteinExistence type="predicted"/>
<name>A0A484ZZG7_9GAMM</name>
<protein>
    <submittedName>
        <fullName evidence="1">Uncharacterized protein</fullName>
    </submittedName>
</protein>
<reference evidence="1 2" key="1">
    <citation type="submission" date="2019-03" db="EMBL/GenBank/DDBJ databases">
        <authorList>
            <consortium name="Pathogen Informatics"/>
        </authorList>
    </citation>
    <scope>NUCLEOTIDE SEQUENCE [LARGE SCALE GENOMIC DNA]</scope>
    <source>
        <strain evidence="1 2">NCTC12282</strain>
    </source>
</reference>
<dbReference type="Proteomes" id="UP000373449">
    <property type="component" value="Unassembled WGS sequence"/>
</dbReference>
<accession>A0A484ZZG7</accession>
<evidence type="ECO:0000313" key="1">
    <source>
        <dbReference type="EMBL" id="VFS50699.1"/>
    </source>
</evidence>
<sequence length="41" mass="4504">MGIISRFFGRKDADSPVSSPLVANPQLNDPLSLELLFLPTF</sequence>
<organism evidence="1 2">
    <name type="scientific">Budvicia aquatica</name>
    <dbReference type="NCBI Taxonomy" id="82979"/>
    <lineage>
        <taxon>Bacteria</taxon>
        <taxon>Pseudomonadati</taxon>
        <taxon>Pseudomonadota</taxon>
        <taxon>Gammaproteobacteria</taxon>
        <taxon>Enterobacterales</taxon>
        <taxon>Budviciaceae</taxon>
        <taxon>Budvicia</taxon>
    </lineage>
</organism>
<dbReference type="EMBL" id="CAADJA010000002">
    <property type="protein sequence ID" value="VFS50699.1"/>
    <property type="molecule type" value="Genomic_DNA"/>
</dbReference>